<gene>
    <name evidence="1" type="ORF">PLEPLA_LOCUS11716</name>
</gene>
<keyword evidence="2" id="KW-1185">Reference proteome</keyword>
<sequence>MREPLRTRADASVNVVQTKTEISSAFTPSPVSSESPEMNSVLGFVILNQRYPPATALGWDYVGQNIYSFSLSALLGESFPAQPLQQVRTANEDNFERWLDAIPLYS</sequence>
<protein>
    <submittedName>
        <fullName evidence="1">Uncharacterized protein</fullName>
    </submittedName>
</protein>
<comment type="caution">
    <text evidence="1">The sequence shown here is derived from an EMBL/GenBank/DDBJ whole genome shotgun (WGS) entry which is preliminary data.</text>
</comment>
<proteinExistence type="predicted"/>
<reference evidence="1" key="1">
    <citation type="submission" date="2020-03" db="EMBL/GenBank/DDBJ databases">
        <authorList>
            <person name="Weist P."/>
        </authorList>
    </citation>
    <scope>NUCLEOTIDE SEQUENCE</scope>
</reference>
<dbReference type="AlphaFoldDB" id="A0A9N7Y9Y9"/>
<evidence type="ECO:0000313" key="1">
    <source>
        <dbReference type="EMBL" id="CAB1423795.1"/>
    </source>
</evidence>
<accession>A0A9N7Y9Y9</accession>
<dbReference type="Proteomes" id="UP001153269">
    <property type="component" value="Unassembled WGS sequence"/>
</dbReference>
<organism evidence="1 2">
    <name type="scientific">Pleuronectes platessa</name>
    <name type="common">European plaice</name>
    <dbReference type="NCBI Taxonomy" id="8262"/>
    <lineage>
        <taxon>Eukaryota</taxon>
        <taxon>Metazoa</taxon>
        <taxon>Chordata</taxon>
        <taxon>Craniata</taxon>
        <taxon>Vertebrata</taxon>
        <taxon>Euteleostomi</taxon>
        <taxon>Actinopterygii</taxon>
        <taxon>Neopterygii</taxon>
        <taxon>Teleostei</taxon>
        <taxon>Neoteleostei</taxon>
        <taxon>Acanthomorphata</taxon>
        <taxon>Carangaria</taxon>
        <taxon>Pleuronectiformes</taxon>
        <taxon>Pleuronectoidei</taxon>
        <taxon>Pleuronectidae</taxon>
        <taxon>Pleuronectes</taxon>
    </lineage>
</organism>
<name>A0A9N7Y9Y9_PLEPL</name>
<evidence type="ECO:0000313" key="2">
    <source>
        <dbReference type="Proteomes" id="UP001153269"/>
    </source>
</evidence>
<dbReference type="EMBL" id="CADEAL010000680">
    <property type="protein sequence ID" value="CAB1423795.1"/>
    <property type="molecule type" value="Genomic_DNA"/>
</dbReference>